<feature type="transmembrane region" description="Helical" evidence="6">
    <location>
        <begin position="33"/>
        <end position="58"/>
    </location>
</feature>
<dbReference type="RefSeq" id="WP_183412708.1">
    <property type="nucleotide sequence ID" value="NZ_JACHYB010000001.1"/>
</dbReference>
<feature type="transmembrane region" description="Helical" evidence="6">
    <location>
        <begin position="441"/>
        <end position="461"/>
    </location>
</feature>
<feature type="transmembrane region" description="Helical" evidence="6">
    <location>
        <begin position="222"/>
        <end position="250"/>
    </location>
</feature>
<feature type="transmembrane region" description="Helical" evidence="6">
    <location>
        <begin position="407"/>
        <end position="426"/>
    </location>
</feature>
<dbReference type="GO" id="GO:0042773">
    <property type="term" value="P:ATP synthesis coupled electron transport"/>
    <property type="evidence" value="ECO:0007669"/>
    <property type="project" value="InterPro"/>
</dbReference>
<feature type="transmembrane region" description="Helical" evidence="6">
    <location>
        <begin position="151"/>
        <end position="169"/>
    </location>
</feature>
<organism evidence="9 10">
    <name type="scientific">Microbacter margulisiae</name>
    <dbReference type="NCBI Taxonomy" id="1350067"/>
    <lineage>
        <taxon>Bacteria</taxon>
        <taxon>Pseudomonadati</taxon>
        <taxon>Bacteroidota</taxon>
        <taxon>Bacteroidia</taxon>
        <taxon>Bacteroidales</taxon>
        <taxon>Porphyromonadaceae</taxon>
        <taxon>Microbacter</taxon>
    </lineage>
</organism>
<dbReference type="Proteomes" id="UP000544222">
    <property type="component" value="Unassembled WGS sequence"/>
</dbReference>
<dbReference type="NCBIfam" id="NF005141">
    <property type="entry name" value="PRK06590.1"/>
    <property type="match status" value="1"/>
</dbReference>
<dbReference type="GO" id="GO:0003954">
    <property type="term" value="F:NADH dehydrogenase activity"/>
    <property type="evidence" value="ECO:0007669"/>
    <property type="project" value="TreeGrafter"/>
</dbReference>
<comment type="subcellular location">
    <subcellularLocation>
        <location evidence="1">Endomembrane system</location>
        <topology evidence="1">Multi-pass membrane protein</topology>
    </subcellularLocation>
    <subcellularLocation>
        <location evidence="5">Membrane</location>
        <topology evidence="5">Multi-pass membrane protein</topology>
    </subcellularLocation>
</comment>
<evidence type="ECO:0000256" key="3">
    <source>
        <dbReference type="ARBA" id="ARBA00022989"/>
    </source>
</evidence>
<dbReference type="Pfam" id="PF00361">
    <property type="entry name" value="Proton_antipo_M"/>
    <property type="match status" value="1"/>
</dbReference>
<feature type="transmembrane region" description="Helical" evidence="6">
    <location>
        <begin position="127"/>
        <end position="145"/>
    </location>
</feature>
<feature type="transmembrane region" description="Helical" evidence="6">
    <location>
        <begin position="520"/>
        <end position="540"/>
    </location>
</feature>
<keyword evidence="10" id="KW-1185">Reference proteome</keyword>
<dbReference type="AlphaFoldDB" id="A0A7W5DQ15"/>
<dbReference type="PANTHER" id="PTHR42829">
    <property type="entry name" value="NADH-UBIQUINONE OXIDOREDUCTASE CHAIN 5"/>
    <property type="match status" value="1"/>
</dbReference>
<sequence length="645" mass="70863">MNSYDLSSLLIVGLPLLSFTLIILLSKRMKPGIAGLIGTLTLATTAILAFYVAAGYFFGFGPEAGSYVHHIALQFQWLKFSDNLSIDLGIVLDPISVTLLLVITIVSTMVHLYSLNYMHGEEYFARYYAYLSLFTFSMIGLVVAVNIFQMYIFWELVGVSSFLLIGFYFTKPSAIAAAKKAFIVTRFADLGFLIGILILSHGAKTLDFFVMIQRLTEAGSPYLAHFTATSFMGLSTLTWALLLVFMGGAGKSAMFPLHIWLPDAMEGPTPVSALIHAATMVVAGVYLVARLFPIYAISAPDALHIIAYIGAFTALFAAIIACTQTDIKRVLAYSTISQIAYMMFALGVAGWSEGQTEGFTASIFHLFTHAFFKALLFLGAGAIIHAINSNEMEDMGGLRKALPITHITFLVACLSISGIPPFSGFFSKEAILSAASHSNPLVYYIGVFTSGLTAFYMFRLYFRIFWYKPVSDHHNHEKHTWAMNTALLVLVLGAAFAGLIPFGSFVSATGAPIILPFHPAFSVLPVSLGLLGIILAYLFFYKESDKAEKAVGYFKGFYQVAYHKFYIDEIYLFVTKKIIFNLVGRPAAWFDRTVVNGILINGTATVTEVTSKTIKPMQSGKVQEYAMYFLGGALLLVALLFIQFM</sequence>
<dbReference type="InterPro" id="IPR001750">
    <property type="entry name" value="ND/Mrp_TM"/>
</dbReference>
<evidence type="ECO:0000256" key="2">
    <source>
        <dbReference type="ARBA" id="ARBA00022692"/>
    </source>
</evidence>
<dbReference type="InterPro" id="IPR003945">
    <property type="entry name" value="NU5C-like"/>
</dbReference>
<dbReference type="Pfam" id="PF00662">
    <property type="entry name" value="Proton_antipo_N"/>
    <property type="match status" value="1"/>
</dbReference>
<gene>
    <name evidence="9" type="ORF">FHX64_001034</name>
</gene>
<evidence type="ECO:0000256" key="5">
    <source>
        <dbReference type="RuleBase" id="RU000320"/>
    </source>
</evidence>
<dbReference type="GO" id="GO:0012505">
    <property type="term" value="C:endomembrane system"/>
    <property type="evidence" value="ECO:0007669"/>
    <property type="project" value="UniProtKB-SubCell"/>
</dbReference>
<feature type="transmembrane region" description="Helical" evidence="6">
    <location>
        <begin position="481"/>
        <end position="500"/>
    </location>
</feature>
<dbReference type="PANTHER" id="PTHR42829:SF2">
    <property type="entry name" value="NADH-UBIQUINONE OXIDOREDUCTASE CHAIN 5"/>
    <property type="match status" value="1"/>
</dbReference>
<dbReference type="PRINTS" id="PR01434">
    <property type="entry name" value="NADHDHGNASE5"/>
</dbReference>
<evidence type="ECO:0000256" key="4">
    <source>
        <dbReference type="ARBA" id="ARBA00023136"/>
    </source>
</evidence>
<accession>A0A7W5DQ15</accession>
<evidence type="ECO:0000259" key="7">
    <source>
        <dbReference type="Pfam" id="PF00361"/>
    </source>
</evidence>
<dbReference type="InterPro" id="IPR018393">
    <property type="entry name" value="NADHpl_OxRdtase_5_subgr"/>
</dbReference>
<dbReference type="Gene3D" id="1.20.5.2700">
    <property type="match status" value="1"/>
</dbReference>
<dbReference type="InterPro" id="IPR001516">
    <property type="entry name" value="Proton_antipo_N"/>
</dbReference>
<protein>
    <submittedName>
        <fullName evidence="9">NADH-quinone oxidoreductase subunit L</fullName>
    </submittedName>
</protein>
<feature type="transmembrane region" description="Helical" evidence="6">
    <location>
        <begin position="181"/>
        <end position="202"/>
    </location>
</feature>
<feature type="domain" description="NADH:quinone oxidoreductase/Mrp antiporter transmembrane" evidence="7">
    <location>
        <begin position="144"/>
        <end position="453"/>
    </location>
</feature>
<dbReference type="GO" id="GO:0008137">
    <property type="term" value="F:NADH dehydrogenase (ubiquinone) activity"/>
    <property type="evidence" value="ECO:0007669"/>
    <property type="project" value="InterPro"/>
</dbReference>
<reference evidence="9 10" key="1">
    <citation type="submission" date="2020-08" db="EMBL/GenBank/DDBJ databases">
        <title>Genomic Encyclopedia of Type Strains, Phase IV (KMG-IV): sequencing the most valuable type-strain genomes for metagenomic binning, comparative biology and taxonomic classification.</title>
        <authorList>
            <person name="Goeker M."/>
        </authorList>
    </citation>
    <scope>NUCLEOTIDE SEQUENCE [LARGE SCALE GENOMIC DNA]</scope>
    <source>
        <strain evidence="9 10">DSM 27471</strain>
    </source>
</reference>
<evidence type="ECO:0000256" key="1">
    <source>
        <dbReference type="ARBA" id="ARBA00004127"/>
    </source>
</evidence>
<dbReference type="NCBIfam" id="TIGR01974">
    <property type="entry name" value="NDH_I_L"/>
    <property type="match status" value="1"/>
</dbReference>
<keyword evidence="4 6" id="KW-0472">Membrane</keyword>
<dbReference type="GO" id="GO:0015990">
    <property type="term" value="P:electron transport coupled proton transport"/>
    <property type="evidence" value="ECO:0007669"/>
    <property type="project" value="TreeGrafter"/>
</dbReference>
<keyword evidence="3 6" id="KW-1133">Transmembrane helix</keyword>
<dbReference type="PRINTS" id="PR01435">
    <property type="entry name" value="NPOXDRDTASE5"/>
</dbReference>
<feature type="transmembrane region" description="Helical" evidence="6">
    <location>
        <begin position="6"/>
        <end position="26"/>
    </location>
</feature>
<proteinExistence type="predicted"/>
<feature type="transmembrane region" description="Helical" evidence="6">
    <location>
        <begin position="95"/>
        <end position="115"/>
    </location>
</feature>
<feature type="transmembrane region" description="Helical" evidence="6">
    <location>
        <begin position="363"/>
        <end position="387"/>
    </location>
</feature>
<comment type="caution">
    <text evidence="9">The sequence shown here is derived from an EMBL/GenBank/DDBJ whole genome shotgun (WGS) entry which is preliminary data.</text>
</comment>
<keyword evidence="2 5" id="KW-0812">Transmembrane</keyword>
<evidence type="ECO:0000256" key="6">
    <source>
        <dbReference type="SAM" id="Phobius"/>
    </source>
</evidence>
<feature type="transmembrane region" description="Helical" evidence="6">
    <location>
        <begin position="330"/>
        <end position="351"/>
    </location>
</feature>
<dbReference type="GO" id="GO:0016020">
    <property type="term" value="C:membrane"/>
    <property type="evidence" value="ECO:0007669"/>
    <property type="project" value="UniProtKB-SubCell"/>
</dbReference>
<dbReference type="EMBL" id="JACHYB010000001">
    <property type="protein sequence ID" value="MBB3186871.1"/>
    <property type="molecule type" value="Genomic_DNA"/>
</dbReference>
<feature type="domain" description="NADH-Ubiquinone oxidoreductase (complex I) chain 5 N-terminal" evidence="8">
    <location>
        <begin position="77"/>
        <end position="128"/>
    </location>
</feature>
<feature type="transmembrane region" description="Helical" evidence="6">
    <location>
        <begin position="625"/>
        <end position="644"/>
    </location>
</feature>
<evidence type="ECO:0000313" key="9">
    <source>
        <dbReference type="EMBL" id="MBB3186871.1"/>
    </source>
</evidence>
<feature type="transmembrane region" description="Helical" evidence="6">
    <location>
        <begin position="302"/>
        <end position="323"/>
    </location>
</feature>
<name>A0A7W5DQ15_9PORP</name>
<evidence type="ECO:0000259" key="8">
    <source>
        <dbReference type="Pfam" id="PF00662"/>
    </source>
</evidence>
<evidence type="ECO:0000313" key="10">
    <source>
        <dbReference type="Proteomes" id="UP000544222"/>
    </source>
</evidence>
<feature type="transmembrane region" description="Helical" evidence="6">
    <location>
        <begin position="271"/>
        <end position="296"/>
    </location>
</feature>